<dbReference type="AlphaFoldDB" id="A0A8S2VBZ6"/>
<organism evidence="3 4">
    <name type="scientific">Didymodactylos carnosus</name>
    <dbReference type="NCBI Taxonomy" id="1234261"/>
    <lineage>
        <taxon>Eukaryota</taxon>
        <taxon>Metazoa</taxon>
        <taxon>Spiralia</taxon>
        <taxon>Gnathifera</taxon>
        <taxon>Rotifera</taxon>
        <taxon>Eurotatoria</taxon>
        <taxon>Bdelloidea</taxon>
        <taxon>Philodinida</taxon>
        <taxon>Philodinidae</taxon>
        <taxon>Didymodactylos</taxon>
    </lineage>
</organism>
<evidence type="ECO:0000313" key="3">
    <source>
        <dbReference type="EMBL" id="CAF4376850.1"/>
    </source>
</evidence>
<accession>A0A8S2VBZ6</accession>
<reference evidence="3" key="1">
    <citation type="submission" date="2021-02" db="EMBL/GenBank/DDBJ databases">
        <authorList>
            <person name="Nowell W R."/>
        </authorList>
    </citation>
    <scope>NUCLEOTIDE SEQUENCE</scope>
</reference>
<comment type="caution">
    <text evidence="3">The sequence shown here is derived from an EMBL/GenBank/DDBJ whole genome shotgun (WGS) entry which is preliminary data.</text>
</comment>
<dbReference type="Proteomes" id="UP000677228">
    <property type="component" value="Unassembled WGS sequence"/>
</dbReference>
<gene>
    <name evidence="2" type="ORF">OVA965_LOCUS40829</name>
    <name evidence="3" type="ORF">TMI583_LOCUS42336</name>
</gene>
<feature type="region of interest" description="Disordered" evidence="1">
    <location>
        <begin position="64"/>
        <end position="97"/>
    </location>
</feature>
<evidence type="ECO:0000256" key="1">
    <source>
        <dbReference type="SAM" id="MobiDB-lite"/>
    </source>
</evidence>
<proteinExistence type="predicted"/>
<sequence length="188" mass="20988">LMMIERIAPLVLTQIRSIFSYIDYNLLTSFLNENIDQILWLSGLSMTSLIAFIRNSYNEQSHSFTATSSQYEPQADGGNDGGSGDSSGSDGDDDETEIKKILEGANPERQKGRPKIYGKKGGEIQAKKDFARLSGREQPKENGVLVKRMNNGQTATLRSSTDRRLTIDIQKSNTKRGIISIFKIRYSD</sequence>
<name>A0A8S2VBZ6_9BILA</name>
<protein>
    <submittedName>
        <fullName evidence="3">Uncharacterized protein</fullName>
    </submittedName>
</protein>
<dbReference type="Proteomes" id="UP000682733">
    <property type="component" value="Unassembled WGS sequence"/>
</dbReference>
<dbReference type="EMBL" id="CAJOBA010068325">
    <property type="protein sequence ID" value="CAF4376850.1"/>
    <property type="molecule type" value="Genomic_DNA"/>
</dbReference>
<evidence type="ECO:0000313" key="4">
    <source>
        <dbReference type="Proteomes" id="UP000682733"/>
    </source>
</evidence>
<feature type="non-terminal residue" evidence="3">
    <location>
        <position position="1"/>
    </location>
</feature>
<evidence type="ECO:0000313" key="2">
    <source>
        <dbReference type="EMBL" id="CAF1578398.1"/>
    </source>
</evidence>
<dbReference type="EMBL" id="CAJNOK010045326">
    <property type="protein sequence ID" value="CAF1578398.1"/>
    <property type="molecule type" value="Genomic_DNA"/>
</dbReference>